<protein>
    <submittedName>
        <fullName evidence="8">Cytochrome P450 736A117</fullName>
    </submittedName>
</protein>
<dbReference type="Gene3D" id="1.10.630.10">
    <property type="entry name" value="Cytochrome P450"/>
    <property type="match status" value="1"/>
</dbReference>
<keyword evidence="6" id="KW-1133">Transmembrane helix</keyword>
<dbReference type="OrthoDB" id="1470350at2759"/>
<dbReference type="InterPro" id="IPR017972">
    <property type="entry name" value="Cyt_P450_CS"/>
</dbReference>
<proteinExistence type="inferred from homology"/>
<dbReference type="GO" id="GO:0004497">
    <property type="term" value="F:monooxygenase activity"/>
    <property type="evidence" value="ECO:0007669"/>
    <property type="project" value="UniProtKB-KW"/>
</dbReference>
<keyword evidence="6" id="KW-0812">Transmembrane</keyword>
<keyword evidence="7" id="KW-1185">Reference proteome</keyword>
<comment type="similarity">
    <text evidence="1 5">Belongs to the cytochrome P450 family.</text>
</comment>
<reference evidence="7" key="1">
    <citation type="journal article" date="2021" name="Nat. Commun.">
        <title>Genomic analyses provide insights into spinach domestication and the genetic basis of agronomic traits.</title>
        <authorList>
            <person name="Cai X."/>
            <person name="Sun X."/>
            <person name="Xu C."/>
            <person name="Sun H."/>
            <person name="Wang X."/>
            <person name="Ge C."/>
            <person name="Zhang Z."/>
            <person name="Wang Q."/>
            <person name="Fei Z."/>
            <person name="Jiao C."/>
            <person name="Wang Q."/>
        </authorList>
    </citation>
    <scope>NUCLEOTIDE SEQUENCE [LARGE SCALE GENOMIC DNA]</scope>
    <source>
        <strain evidence="7">cv. Varoflay</strain>
    </source>
</reference>
<dbReference type="InterPro" id="IPR002401">
    <property type="entry name" value="Cyt_P450_E_grp-I"/>
</dbReference>
<dbReference type="GO" id="GO:0020037">
    <property type="term" value="F:heme binding"/>
    <property type="evidence" value="ECO:0007669"/>
    <property type="project" value="InterPro"/>
</dbReference>
<sequence length="518" mass="58692">MLPRTELLKLIWLQSFTIFPLILFLFFLYKWLHKKSSPCKSSLPSPPRLPIIGNLHQLGTYPHRSLQSLSERYGELMLINLGKAPVLIVSSAKAAREIMKTQDLTFCNRPTSKTGNKLLYNGKDVAAAPYGEYWRQMKSICVLQLLSNTRVRCFRSVREEEMTLLVKKIEKSSSSAVNLSEMFMTLTNDVICRVAFGRKYSANEGSDINFKKLLKEFLELIGSFRVGDFIPCLAWTNWLDGSDAKVEKVAKEFDHFLEQVVKEHQDGQAGNMSDGESENDEISKDFVDVLLDVQKEKAAGFAIDRDSIKALILDIFSGGTDTTYTVLEWAMTELLRHPLFMSELQREVREITGEKLYVNEDDLEQMKYLKTVIKETLRLHPPIPLLVPRQSLRETKVNGYDIPAGLTVITNAWAIHRDPASWDEPEKFNPERFLNSPTDFRGHDLQLIPFGSGRRICPGITFAIAINELVLANLMHKFDWMLPGGVDGETLDMTECVGLTAHRKIPLHAIATPVIAGN</sequence>
<dbReference type="PANTHER" id="PTHR47955:SF15">
    <property type="entry name" value="CYTOCHROME P450 71A2-LIKE"/>
    <property type="match status" value="1"/>
</dbReference>
<dbReference type="InterPro" id="IPR001128">
    <property type="entry name" value="Cyt_P450"/>
</dbReference>
<dbReference type="PRINTS" id="PR00463">
    <property type="entry name" value="EP450I"/>
</dbReference>
<dbReference type="FunFam" id="1.10.630.10:FF:000011">
    <property type="entry name" value="Cytochrome P450 83B1"/>
    <property type="match status" value="1"/>
</dbReference>
<dbReference type="Pfam" id="PF00067">
    <property type="entry name" value="p450"/>
    <property type="match status" value="1"/>
</dbReference>
<evidence type="ECO:0000313" key="7">
    <source>
        <dbReference type="Proteomes" id="UP000813463"/>
    </source>
</evidence>
<reference evidence="8" key="2">
    <citation type="submission" date="2025-08" db="UniProtKB">
        <authorList>
            <consortium name="RefSeq"/>
        </authorList>
    </citation>
    <scope>IDENTIFICATION</scope>
    <source>
        <tissue evidence="8">Leaf</tissue>
    </source>
</reference>
<dbReference type="GO" id="GO:0016705">
    <property type="term" value="F:oxidoreductase activity, acting on paired donors, with incorporation or reduction of molecular oxygen"/>
    <property type="evidence" value="ECO:0007669"/>
    <property type="project" value="InterPro"/>
</dbReference>
<evidence type="ECO:0000313" key="8">
    <source>
        <dbReference type="RefSeq" id="XP_021863474.1"/>
    </source>
</evidence>
<dbReference type="CDD" id="cd11072">
    <property type="entry name" value="CYP71-like"/>
    <property type="match status" value="1"/>
</dbReference>
<keyword evidence="3 4" id="KW-0408">Iron</keyword>
<feature type="transmembrane region" description="Helical" evidence="6">
    <location>
        <begin position="12"/>
        <end position="32"/>
    </location>
</feature>
<dbReference type="InterPro" id="IPR036396">
    <property type="entry name" value="Cyt_P450_sf"/>
</dbReference>
<keyword evidence="5" id="KW-0503">Monooxygenase</keyword>
<name>A0A9R0J912_SPIOL</name>
<dbReference type="KEGG" id="soe:110802334"/>
<evidence type="ECO:0000256" key="5">
    <source>
        <dbReference type="RuleBase" id="RU000461"/>
    </source>
</evidence>
<feature type="binding site" description="axial binding residue" evidence="4">
    <location>
        <position position="457"/>
    </location>
    <ligand>
        <name>heme</name>
        <dbReference type="ChEBI" id="CHEBI:30413"/>
    </ligand>
    <ligandPart>
        <name>Fe</name>
        <dbReference type="ChEBI" id="CHEBI:18248"/>
    </ligandPart>
</feature>
<evidence type="ECO:0000256" key="6">
    <source>
        <dbReference type="SAM" id="Phobius"/>
    </source>
</evidence>
<dbReference type="PANTHER" id="PTHR47955">
    <property type="entry name" value="CYTOCHROME P450 FAMILY 71 PROTEIN"/>
    <property type="match status" value="1"/>
</dbReference>
<evidence type="ECO:0000256" key="4">
    <source>
        <dbReference type="PIRSR" id="PIRSR602401-1"/>
    </source>
</evidence>
<keyword evidence="4 5" id="KW-0349">Heme</keyword>
<evidence type="ECO:0000256" key="3">
    <source>
        <dbReference type="ARBA" id="ARBA00023004"/>
    </source>
</evidence>
<keyword evidence="2 4" id="KW-0479">Metal-binding</keyword>
<keyword evidence="5" id="KW-0560">Oxidoreductase</keyword>
<dbReference type="GeneID" id="110802334"/>
<dbReference type="RefSeq" id="XP_021863474.1">
    <property type="nucleotide sequence ID" value="XM_022007782.2"/>
</dbReference>
<comment type="cofactor">
    <cofactor evidence="4">
        <name>heme</name>
        <dbReference type="ChEBI" id="CHEBI:30413"/>
    </cofactor>
</comment>
<dbReference type="GO" id="GO:0005506">
    <property type="term" value="F:iron ion binding"/>
    <property type="evidence" value="ECO:0007669"/>
    <property type="project" value="InterPro"/>
</dbReference>
<evidence type="ECO:0000256" key="1">
    <source>
        <dbReference type="ARBA" id="ARBA00010617"/>
    </source>
</evidence>
<evidence type="ECO:0000256" key="2">
    <source>
        <dbReference type="ARBA" id="ARBA00022723"/>
    </source>
</evidence>
<organism evidence="7 8">
    <name type="scientific">Spinacia oleracea</name>
    <name type="common">Spinach</name>
    <dbReference type="NCBI Taxonomy" id="3562"/>
    <lineage>
        <taxon>Eukaryota</taxon>
        <taxon>Viridiplantae</taxon>
        <taxon>Streptophyta</taxon>
        <taxon>Embryophyta</taxon>
        <taxon>Tracheophyta</taxon>
        <taxon>Spermatophyta</taxon>
        <taxon>Magnoliopsida</taxon>
        <taxon>eudicotyledons</taxon>
        <taxon>Gunneridae</taxon>
        <taxon>Pentapetalae</taxon>
        <taxon>Caryophyllales</taxon>
        <taxon>Chenopodiaceae</taxon>
        <taxon>Chenopodioideae</taxon>
        <taxon>Anserineae</taxon>
        <taxon>Spinacia</taxon>
    </lineage>
</organism>
<dbReference type="PRINTS" id="PR00385">
    <property type="entry name" value="P450"/>
</dbReference>
<keyword evidence="6" id="KW-0472">Membrane</keyword>
<dbReference type="PROSITE" id="PS00086">
    <property type="entry name" value="CYTOCHROME_P450"/>
    <property type="match status" value="1"/>
</dbReference>
<gene>
    <name evidence="8" type="primary">LOC110802334</name>
</gene>
<accession>A0A9R0J912</accession>
<dbReference type="SUPFAM" id="SSF48264">
    <property type="entry name" value="Cytochrome P450"/>
    <property type="match status" value="1"/>
</dbReference>
<dbReference type="Proteomes" id="UP000813463">
    <property type="component" value="Chromosome 1"/>
</dbReference>
<dbReference type="AlphaFoldDB" id="A0A9R0J912"/>